<dbReference type="InterPro" id="IPR015797">
    <property type="entry name" value="NUDIX_hydrolase-like_dom_sf"/>
</dbReference>
<keyword evidence="1" id="KW-0378">Hydrolase</keyword>
<dbReference type="Gene3D" id="3.90.79.10">
    <property type="entry name" value="Nucleoside Triphosphate Pyrophosphohydrolase"/>
    <property type="match status" value="1"/>
</dbReference>
<dbReference type="PROSITE" id="PS51462">
    <property type="entry name" value="NUDIX"/>
    <property type="match status" value="1"/>
</dbReference>
<protein>
    <submittedName>
        <fullName evidence="3">NUDIX domain-containing protein</fullName>
    </submittedName>
</protein>
<reference evidence="3 4" key="1">
    <citation type="submission" date="2019-09" db="EMBL/GenBank/DDBJ databases">
        <title>In-depth cultivation of the pig gut microbiome towards novel bacterial diversity and tailored functional studies.</title>
        <authorList>
            <person name="Wylensek D."/>
            <person name="Hitch T.C.A."/>
            <person name="Clavel T."/>
        </authorList>
    </citation>
    <scope>NUCLEOTIDE SEQUENCE [LARGE SCALE GENOMIC DNA]</scope>
    <source>
        <strain evidence="3 4">WCA3-693-APC-4?</strain>
    </source>
</reference>
<evidence type="ECO:0000313" key="3">
    <source>
        <dbReference type="EMBL" id="MSU03244.1"/>
    </source>
</evidence>
<dbReference type="RefSeq" id="WP_154442809.1">
    <property type="nucleotide sequence ID" value="NZ_JAHLPJ010000001.1"/>
</dbReference>
<keyword evidence="4" id="KW-1185">Reference proteome</keyword>
<gene>
    <name evidence="3" type="ORF">FYJ83_17420</name>
</gene>
<feature type="domain" description="Nudix hydrolase" evidence="2">
    <location>
        <begin position="1"/>
        <end position="143"/>
    </location>
</feature>
<organism evidence="3 4">
    <name type="scientific">Tissierella pigra</name>
    <dbReference type="NCBI Taxonomy" id="2607614"/>
    <lineage>
        <taxon>Bacteria</taxon>
        <taxon>Bacillati</taxon>
        <taxon>Bacillota</taxon>
        <taxon>Tissierellia</taxon>
        <taxon>Tissierellales</taxon>
        <taxon>Tissierellaceae</taxon>
        <taxon>Tissierella</taxon>
    </lineage>
</organism>
<dbReference type="Pfam" id="PF00293">
    <property type="entry name" value="NUDIX"/>
    <property type="match status" value="1"/>
</dbReference>
<comment type="caution">
    <text evidence="3">The sequence shown here is derived from an EMBL/GenBank/DDBJ whole genome shotgun (WGS) entry which is preliminary data.</text>
</comment>
<dbReference type="CDD" id="cd04664">
    <property type="entry name" value="NUDIX_DHNTPase_like"/>
    <property type="match status" value="1"/>
</dbReference>
<dbReference type="AlphaFoldDB" id="A0A6N7Y2Z6"/>
<proteinExistence type="predicted"/>
<sequence length="155" mass="18033">MPRAKFQVLVIPYVIQDKQIKYCTFLREDMNIWQFIAGGGEDDETPIEAAKREANEEADIAYTTSYYMLDTCCSIPVECFNEVDRQRWGENCFVIPEYSFAVDVNVTDLKLSHEHVQYKWLDYKSAKKLLKYDSNKIALGELNTRIKKGLLGEKK</sequence>
<evidence type="ECO:0000313" key="4">
    <source>
        <dbReference type="Proteomes" id="UP000469523"/>
    </source>
</evidence>
<dbReference type="EMBL" id="VUNQ01000061">
    <property type="protein sequence ID" value="MSU03244.1"/>
    <property type="molecule type" value="Genomic_DNA"/>
</dbReference>
<evidence type="ECO:0000259" key="2">
    <source>
        <dbReference type="PROSITE" id="PS51462"/>
    </source>
</evidence>
<dbReference type="PROSITE" id="PS00893">
    <property type="entry name" value="NUDIX_BOX"/>
    <property type="match status" value="1"/>
</dbReference>
<dbReference type="InterPro" id="IPR000086">
    <property type="entry name" value="NUDIX_hydrolase_dom"/>
</dbReference>
<name>A0A6N7Y2Z6_9FIRM</name>
<accession>A0A6N7Y2Z6</accession>
<dbReference type="SUPFAM" id="SSF55811">
    <property type="entry name" value="Nudix"/>
    <property type="match status" value="1"/>
</dbReference>
<dbReference type="Proteomes" id="UP000469523">
    <property type="component" value="Unassembled WGS sequence"/>
</dbReference>
<evidence type="ECO:0000256" key="1">
    <source>
        <dbReference type="ARBA" id="ARBA00022801"/>
    </source>
</evidence>
<dbReference type="GO" id="GO:0016787">
    <property type="term" value="F:hydrolase activity"/>
    <property type="evidence" value="ECO:0007669"/>
    <property type="project" value="UniProtKB-KW"/>
</dbReference>
<dbReference type="InterPro" id="IPR020084">
    <property type="entry name" value="NUDIX_hydrolase_CS"/>
</dbReference>